<dbReference type="InterPro" id="IPR011641">
    <property type="entry name" value="Tyr-kin_ephrin_A/B_rcpt-like"/>
</dbReference>
<dbReference type="SMART" id="SM01411">
    <property type="entry name" value="Ephrin_rec_like"/>
    <property type="match status" value="4"/>
</dbReference>
<evidence type="ECO:0000313" key="3">
    <source>
        <dbReference type="Proteomes" id="UP001165082"/>
    </source>
</evidence>
<accession>A0A9W7DWR7</accession>
<evidence type="ECO:0000259" key="1">
    <source>
        <dbReference type="Pfam" id="PF07699"/>
    </source>
</evidence>
<dbReference type="OrthoDB" id="198268at2759"/>
<keyword evidence="3" id="KW-1185">Reference proteome</keyword>
<reference evidence="2" key="1">
    <citation type="submission" date="2022-07" db="EMBL/GenBank/DDBJ databases">
        <title>Genome analysis of Parmales, a sister group of diatoms, reveals the evolutionary specialization of diatoms from phago-mixotrophs to photoautotrophs.</title>
        <authorList>
            <person name="Ban H."/>
            <person name="Sato S."/>
            <person name="Yoshikawa S."/>
            <person name="Kazumasa Y."/>
            <person name="Nakamura Y."/>
            <person name="Ichinomiya M."/>
            <person name="Saitoh K."/>
            <person name="Sato N."/>
            <person name="Blanc-Mathieu R."/>
            <person name="Endo H."/>
            <person name="Kuwata A."/>
            <person name="Ogata H."/>
        </authorList>
    </citation>
    <scope>NUCLEOTIDE SEQUENCE</scope>
</reference>
<name>A0A9W7DWR7_9STRA</name>
<proteinExistence type="predicted"/>
<feature type="domain" description="Tyrosine-protein kinase ephrin type A/B receptor-like" evidence="1">
    <location>
        <begin position="188"/>
        <end position="227"/>
    </location>
</feature>
<dbReference type="Pfam" id="PF07699">
    <property type="entry name" value="Ephrin_rec_like"/>
    <property type="match status" value="2"/>
</dbReference>
<sequence>MYSNTGSTFCTVCGAGTYQVSQGSPSCDVCAAGTFISDAGTDSSIHDSLDDCIVCGAGKVLVDAATTASLHDSESDCELCPENTFNADNGVSSTLHDELSDCTACPPGMPGSLDRKVCGVCIKGSGISTGVGASGGCEICKAGYFSDIEDSSPCQPCSPGAFITDDGVSASAHEKCEECNPGSHANAQSGASDCNLCTIGKYQPSSSSTSCLDCDLGKYGETEGLTSPTCTGVCLQGFFCDIASFNATQTQCPADHFCAKGTTAPEICLSSYARTCTKGEGELCDDNTLCLGRQCSGLNLTTVA</sequence>
<gene>
    <name evidence="2" type="ORF">TrRE_jg7583</name>
</gene>
<protein>
    <recommendedName>
        <fullName evidence="1">Tyrosine-protein kinase ephrin type A/B receptor-like domain-containing protein</fullName>
    </recommendedName>
</protein>
<dbReference type="Gene3D" id="2.10.50.10">
    <property type="entry name" value="Tumor Necrosis Factor Receptor, subunit A, domain 2"/>
    <property type="match status" value="3"/>
</dbReference>
<dbReference type="PANTHER" id="PTHR46104:SF1">
    <property type="entry name" value="GENE 9195-RELATED"/>
    <property type="match status" value="1"/>
</dbReference>
<dbReference type="AlphaFoldDB" id="A0A9W7DWR7"/>
<dbReference type="InterPro" id="IPR009030">
    <property type="entry name" value="Growth_fac_rcpt_cys_sf"/>
</dbReference>
<feature type="non-terminal residue" evidence="2">
    <location>
        <position position="1"/>
    </location>
</feature>
<dbReference type="PANTHER" id="PTHR46104">
    <property type="entry name" value="GENE 9195-RELATED-RELATED"/>
    <property type="match status" value="1"/>
</dbReference>
<organism evidence="2 3">
    <name type="scientific">Triparma retinervis</name>
    <dbReference type="NCBI Taxonomy" id="2557542"/>
    <lineage>
        <taxon>Eukaryota</taxon>
        <taxon>Sar</taxon>
        <taxon>Stramenopiles</taxon>
        <taxon>Ochrophyta</taxon>
        <taxon>Bolidophyceae</taxon>
        <taxon>Parmales</taxon>
        <taxon>Triparmaceae</taxon>
        <taxon>Triparma</taxon>
    </lineage>
</organism>
<feature type="domain" description="Tyrosine-protein kinase ephrin type A/B receptor-like" evidence="1">
    <location>
        <begin position="2"/>
        <end position="41"/>
    </location>
</feature>
<evidence type="ECO:0000313" key="2">
    <source>
        <dbReference type="EMBL" id="GMH57723.1"/>
    </source>
</evidence>
<comment type="caution">
    <text evidence="2">The sequence shown here is derived from an EMBL/GenBank/DDBJ whole genome shotgun (WGS) entry which is preliminary data.</text>
</comment>
<dbReference type="Proteomes" id="UP001165082">
    <property type="component" value="Unassembled WGS sequence"/>
</dbReference>
<dbReference type="SUPFAM" id="SSF57184">
    <property type="entry name" value="Growth factor receptor domain"/>
    <property type="match status" value="1"/>
</dbReference>
<dbReference type="EMBL" id="BRXZ01004955">
    <property type="protein sequence ID" value="GMH57723.1"/>
    <property type="molecule type" value="Genomic_DNA"/>
</dbReference>